<dbReference type="Proteomes" id="UP000218282">
    <property type="component" value="Unassembled WGS sequence"/>
</dbReference>
<evidence type="ECO:0000256" key="6">
    <source>
        <dbReference type="SAM" id="Phobius"/>
    </source>
</evidence>
<keyword evidence="3" id="KW-0732">Signal</keyword>
<evidence type="ECO:0000256" key="4">
    <source>
        <dbReference type="ARBA" id="ARBA00023088"/>
    </source>
</evidence>
<evidence type="ECO:0000259" key="7">
    <source>
        <dbReference type="PROSITE" id="PS50847"/>
    </source>
</evidence>
<gene>
    <name evidence="8" type="ORF">RU86_GL002199</name>
</gene>
<evidence type="ECO:0000256" key="3">
    <source>
        <dbReference type="ARBA" id="ARBA00022729"/>
    </source>
</evidence>
<evidence type="ECO:0000313" key="8">
    <source>
        <dbReference type="EMBL" id="PCS07087.1"/>
    </source>
</evidence>
<keyword evidence="1" id="KW-0134">Cell wall</keyword>
<evidence type="ECO:0000256" key="1">
    <source>
        <dbReference type="ARBA" id="ARBA00022512"/>
    </source>
</evidence>
<protein>
    <recommendedName>
        <fullName evidence="7">Gram-positive cocci surface proteins LPxTG domain-containing protein</fullName>
    </recommendedName>
</protein>
<dbReference type="AlphaFoldDB" id="A0A2A5S0Q0"/>
<feature type="region of interest" description="Disordered" evidence="5">
    <location>
        <begin position="1"/>
        <end position="28"/>
    </location>
</feature>
<evidence type="ECO:0000256" key="5">
    <source>
        <dbReference type="SAM" id="MobiDB-lite"/>
    </source>
</evidence>
<dbReference type="NCBIfam" id="TIGR01167">
    <property type="entry name" value="LPXTG_anchor"/>
    <property type="match status" value="1"/>
</dbReference>
<sequence length="56" mass="5754">MINGDSGIPEKPSKNVNNPALPSTGESDGANLSIFGGGTLLSILGALFLRRKNKKG</sequence>
<dbReference type="PROSITE" id="PS50847">
    <property type="entry name" value="GRAM_POS_ANCHORING"/>
    <property type="match status" value="1"/>
</dbReference>
<feature type="domain" description="Gram-positive cocci surface proteins LPxTG" evidence="7">
    <location>
        <begin position="21"/>
        <end position="56"/>
    </location>
</feature>
<dbReference type="EMBL" id="JXJW01000008">
    <property type="protein sequence ID" value="PCS07087.1"/>
    <property type="molecule type" value="Genomic_DNA"/>
</dbReference>
<accession>A0A2A5S0Q0</accession>
<name>A0A2A5S0Q0_9LACT</name>
<evidence type="ECO:0000256" key="2">
    <source>
        <dbReference type="ARBA" id="ARBA00022525"/>
    </source>
</evidence>
<feature type="transmembrane region" description="Helical" evidence="6">
    <location>
        <begin position="30"/>
        <end position="49"/>
    </location>
</feature>
<dbReference type="InterPro" id="IPR019931">
    <property type="entry name" value="LPXTG_anchor"/>
</dbReference>
<dbReference type="RefSeq" id="WP_096814374.1">
    <property type="nucleotide sequence ID" value="NZ_JXJW01000008.1"/>
</dbReference>
<dbReference type="Pfam" id="PF00746">
    <property type="entry name" value="Gram_pos_anchor"/>
    <property type="match status" value="1"/>
</dbReference>
<keyword evidence="6" id="KW-0472">Membrane</keyword>
<proteinExistence type="predicted"/>
<keyword evidence="2" id="KW-0964">Secreted</keyword>
<evidence type="ECO:0000313" key="9">
    <source>
        <dbReference type="Proteomes" id="UP000218282"/>
    </source>
</evidence>
<keyword evidence="6" id="KW-1133">Transmembrane helix</keyword>
<comment type="caution">
    <text evidence="8">The sequence shown here is derived from an EMBL/GenBank/DDBJ whole genome shotgun (WGS) entry which is preliminary data.</text>
</comment>
<keyword evidence="4" id="KW-0572">Peptidoglycan-anchor</keyword>
<keyword evidence="9" id="KW-1185">Reference proteome</keyword>
<organism evidence="8 9">
    <name type="scientific">Pseudolactococcus piscium</name>
    <dbReference type="NCBI Taxonomy" id="1364"/>
    <lineage>
        <taxon>Bacteria</taxon>
        <taxon>Bacillati</taxon>
        <taxon>Bacillota</taxon>
        <taxon>Bacilli</taxon>
        <taxon>Lactobacillales</taxon>
        <taxon>Streptococcaceae</taxon>
        <taxon>Pseudolactococcus</taxon>
    </lineage>
</organism>
<keyword evidence="6" id="KW-0812">Transmembrane</keyword>
<feature type="compositionally biased region" description="Polar residues" evidence="5">
    <location>
        <begin position="14"/>
        <end position="26"/>
    </location>
</feature>
<reference evidence="8 9" key="1">
    <citation type="submission" date="2014-12" db="EMBL/GenBank/DDBJ databases">
        <title>Draft genome sequences of 10 type strains of Lactococcus.</title>
        <authorList>
            <person name="Sun Z."/>
            <person name="Zhong Z."/>
            <person name="Liu W."/>
            <person name="Zhang W."/>
            <person name="Zhang H."/>
        </authorList>
    </citation>
    <scope>NUCLEOTIDE SEQUENCE [LARGE SCALE GENOMIC DNA]</scope>
    <source>
        <strain evidence="8 9">DSM 6634</strain>
    </source>
</reference>